<name>A0ABS5XSP4_9MICO</name>
<accession>A0ABS5XSP4</accession>
<keyword evidence="3" id="KW-1185">Reference proteome</keyword>
<dbReference type="Proteomes" id="UP000740605">
    <property type="component" value="Unassembled WGS sequence"/>
</dbReference>
<dbReference type="InterPro" id="IPR021560">
    <property type="entry name" value="DUF3021"/>
</dbReference>
<keyword evidence="1" id="KW-0812">Transmembrane</keyword>
<dbReference type="EMBL" id="JAFLHG010000003">
    <property type="protein sequence ID" value="MBT8797446.1"/>
    <property type="molecule type" value="Genomic_DNA"/>
</dbReference>
<evidence type="ECO:0000256" key="1">
    <source>
        <dbReference type="SAM" id="Phobius"/>
    </source>
</evidence>
<feature type="transmembrane region" description="Helical" evidence="1">
    <location>
        <begin position="7"/>
        <end position="25"/>
    </location>
</feature>
<keyword evidence="1" id="KW-0472">Membrane</keyword>
<feature type="transmembrane region" description="Helical" evidence="1">
    <location>
        <begin position="31"/>
        <end position="51"/>
    </location>
</feature>
<feature type="transmembrane region" description="Helical" evidence="1">
    <location>
        <begin position="63"/>
        <end position="83"/>
    </location>
</feature>
<gene>
    <name evidence="2" type="ORF">J0P97_05100</name>
</gene>
<reference evidence="2 3" key="1">
    <citation type="submission" date="2021-03" db="EMBL/GenBank/DDBJ databases">
        <title>Microbacterium pauli sp. nov., isolated from microfiltered milk.</title>
        <authorList>
            <person name="Bellassi P."/>
            <person name="Fontana A."/>
            <person name="Callegari M.L."/>
            <person name="Lorenzo M."/>
            <person name="Cappa F."/>
        </authorList>
    </citation>
    <scope>NUCLEOTIDE SEQUENCE [LARGE SCALE GENOMIC DNA]</scope>
    <source>
        <strain evidence="2 3">DSM 18909</strain>
    </source>
</reference>
<comment type="caution">
    <text evidence="2">The sequence shown here is derived from an EMBL/GenBank/DDBJ whole genome shotgun (WGS) entry which is preliminary data.</text>
</comment>
<proteinExistence type="predicted"/>
<protein>
    <submittedName>
        <fullName evidence="2">DUF3021 family protein</fullName>
    </submittedName>
</protein>
<evidence type="ECO:0000313" key="3">
    <source>
        <dbReference type="Proteomes" id="UP000740605"/>
    </source>
</evidence>
<keyword evidence="1" id="KW-1133">Transmembrane helix</keyword>
<organism evidence="2 3">
    <name type="scientific">Microbacterium flavum</name>
    <dbReference type="NCBI Taxonomy" id="415216"/>
    <lineage>
        <taxon>Bacteria</taxon>
        <taxon>Bacillati</taxon>
        <taxon>Actinomycetota</taxon>
        <taxon>Actinomycetes</taxon>
        <taxon>Micrococcales</taxon>
        <taxon>Microbacteriaceae</taxon>
        <taxon>Microbacterium</taxon>
    </lineage>
</organism>
<dbReference type="RefSeq" id="WP_215486683.1">
    <property type="nucleotide sequence ID" value="NZ_BAAAPJ010000003.1"/>
</dbReference>
<sequence length="115" mass="12561">MKKTRPFLISGAVTAVVMVTISLFIPDRAQSISTLCVGLIAGVTIAAIPIYDIPSWSLLQRSLLHFGVIAVTVLPLVLVSGWFSAPVSVLVFLLFGVVGWTVGYLLHRRRERVRT</sequence>
<evidence type="ECO:0000313" key="2">
    <source>
        <dbReference type="EMBL" id="MBT8797446.1"/>
    </source>
</evidence>
<dbReference type="Pfam" id="PF11457">
    <property type="entry name" value="DUF3021"/>
    <property type="match status" value="1"/>
</dbReference>
<feature type="transmembrane region" description="Helical" evidence="1">
    <location>
        <begin position="89"/>
        <end position="106"/>
    </location>
</feature>